<dbReference type="AlphaFoldDB" id="A0AAN8XPM5"/>
<dbReference type="InterPro" id="IPR001736">
    <property type="entry name" value="PLipase_D/transphosphatidylase"/>
</dbReference>
<dbReference type="PROSITE" id="PS50035">
    <property type="entry name" value="PLD"/>
    <property type="match status" value="1"/>
</dbReference>
<dbReference type="CDD" id="cd09137">
    <property type="entry name" value="PLDc_PGS1_euk_2"/>
    <property type="match status" value="1"/>
</dbReference>
<feature type="region of interest" description="Disordered" evidence="12">
    <location>
        <begin position="266"/>
        <end position="292"/>
    </location>
</feature>
<keyword evidence="8 11" id="KW-0594">Phospholipid biosynthesis</keyword>
<dbReference type="InterPro" id="IPR016270">
    <property type="entry name" value="PGS1"/>
</dbReference>
<dbReference type="PANTHER" id="PTHR12586">
    <property type="entry name" value="CDP-DIACYLGLYCEROL--SERINE O-PHOSPHATIDYLTRANSFERASE"/>
    <property type="match status" value="1"/>
</dbReference>
<evidence type="ECO:0000256" key="2">
    <source>
        <dbReference type="ARBA" id="ARBA00005042"/>
    </source>
</evidence>
<gene>
    <name evidence="14" type="primary">PGS1</name>
    <name evidence="14" type="ORF">SK128_026346</name>
</gene>
<evidence type="ECO:0000256" key="6">
    <source>
        <dbReference type="ARBA" id="ARBA00022737"/>
    </source>
</evidence>
<evidence type="ECO:0000313" key="14">
    <source>
        <dbReference type="EMBL" id="KAK7081920.1"/>
    </source>
</evidence>
<dbReference type="SUPFAM" id="SSF56024">
    <property type="entry name" value="Phospholipase D/nuclease"/>
    <property type="match status" value="1"/>
</dbReference>
<keyword evidence="15" id="KW-1185">Reference proteome</keyword>
<dbReference type="GO" id="GO:0005739">
    <property type="term" value="C:mitochondrion"/>
    <property type="evidence" value="ECO:0007669"/>
    <property type="project" value="UniProtKB-SubCell"/>
</dbReference>
<evidence type="ECO:0000256" key="5">
    <source>
        <dbReference type="ARBA" id="ARBA00022679"/>
    </source>
</evidence>
<keyword evidence="4 11" id="KW-0444">Lipid biosynthesis</keyword>
<keyword evidence="5 11" id="KW-0808">Transferase</keyword>
<dbReference type="Gene3D" id="3.30.870.10">
    <property type="entry name" value="Endonuclease Chain A"/>
    <property type="match status" value="2"/>
</dbReference>
<evidence type="ECO:0000256" key="8">
    <source>
        <dbReference type="ARBA" id="ARBA00023209"/>
    </source>
</evidence>
<evidence type="ECO:0000256" key="9">
    <source>
        <dbReference type="ARBA" id="ARBA00023264"/>
    </source>
</evidence>
<evidence type="ECO:0000256" key="10">
    <source>
        <dbReference type="ARBA" id="ARBA00048586"/>
    </source>
</evidence>
<proteinExistence type="inferred from homology"/>
<keyword evidence="11" id="KW-0496">Mitochondrion</keyword>
<dbReference type="EC" id="2.7.8.5" evidence="11"/>
<accession>A0AAN8XPM5</accession>
<dbReference type="PANTHER" id="PTHR12586:SF1">
    <property type="entry name" value="CDP-DIACYLGLYCEROL--GLYCEROL-3-PHOSPHATE 3-PHOSPHATIDYLTRANSFERASE, MITOCHONDRIAL"/>
    <property type="match status" value="1"/>
</dbReference>
<name>A0AAN8XPM5_HALRR</name>
<feature type="domain" description="PLD phosphodiesterase" evidence="13">
    <location>
        <begin position="154"/>
        <end position="180"/>
    </location>
</feature>
<evidence type="ECO:0000256" key="3">
    <source>
        <dbReference type="ARBA" id="ARBA00010682"/>
    </source>
</evidence>
<comment type="caution">
    <text evidence="14">The sequence shown here is derived from an EMBL/GenBank/DDBJ whole genome shotgun (WGS) entry which is preliminary data.</text>
</comment>
<dbReference type="EMBL" id="JAXCGZ010004340">
    <property type="protein sequence ID" value="KAK7081920.1"/>
    <property type="molecule type" value="Genomic_DNA"/>
</dbReference>
<comment type="subcellular location">
    <subcellularLocation>
        <location evidence="11">Mitochondrion</location>
    </subcellularLocation>
</comment>
<comment type="catalytic activity">
    <reaction evidence="10 11">
        <text>a CDP-1,2-diacyl-sn-glycerol + sn-glycerol 3-phosphate = a 1,2-diacyl-sn-glycero-3-phospho-(1'-sn-glycero-3'-phosphate) + CMP + H(+)</text>
        <dbReference type="Rhea" id="RHEA:12593"/>
        <dbReference type="ChEBI" id="CHEBI:15378"/>
        <dbReference type="ChEBI" id="CHEBI:57597"/>
        <dbReference type="ChEBI" id="CHEBI:58332"/>
        <dbReference type="ChEBI" id="CHEBI:60110"/>
        <dbReference type="ChEBI" id="CHEBI:60377"/>
        <dbReference type="EC" id="2.7.8.5"/>
    </reaction>
</comment>
<sequence length="504" mass="56982">MGSTPRDMNVKSALGAALPFLPKKFQWLLQHCPVFPINGAQVRVLRDPSEFYAELLLKASRASERISMSSLYLGTGKLEENLVSTMLERASRCENLCIHWLLDFTRGSRGTHNSRTMLMPLLTKFPRTCSVSLYHTPDLRGLWKWILPQRWNEIIGLQHMKLYVFDNSLVISGANLSNDYFTNRQDRFVAIDNCPELAEFYHRLIGVVSKFSLCLQNDNSTTMLQDVEVHPFLTDYSKYCSAVKSAVEKLWREECSKNEARLQMLSSETNGNHKSIGTTASPSQGPDKSNTSPLDTLVFPTVEMGPFGVINDSLITNNLFTSAERGAKIQLASGYFNLTEEYKKCILEKSESDYGILMAHPKANGFLGANGVSGGIPAAYTLIAKRFFEKIYCGKHEERIALFEYERPLWTFHGKGLWYYQPGASLPCLTMIGSPNFGRRSVHRDLESQVVIVTGNTGLQSVLHQEQQYLYSSASLVTRQTFSHPDRLVPLWVRFVIPIVKLFM</sequence>
<comment type="function">
    <text evidence="1 11">Functions in the biosynthesis of the anionic phospholipids phosphatidylglycerol and cardiolipin.</text>
</comment>
<reference evidence="14 15" key="1">
    <citation type="submission" date="2023-11" db="EMBL/GenBank/DDBJ databases">
        <title>Halocaridina rubra genome assembly.</title>
        <authorList>
            <person name="Smith C."/>
        </authorList>
    </citation>
    <scope>NUCLEOTIDE SEQUENCE [LARGE SCALE GENOMIC DNA]</scope>
    <source>
        <strain evidence="14">EP-1</strain>
        <tissue evidence="14">Whole</tissue>
    </source>
</reference>
<evidence type="ECO:0000256" key="1">
    <source>
        <dbReference type="ARBA" id="ARBA00003537"/>
    </source>
</evidence>
<dbReference type="GO" id="GO:0008444">
    <property type="term" value="F:CDP-diacylglycerol-glycerol-3-phosphate 3-phosphatidyltransferase activity"/>
    <property type="evidence" value="ECO:0007669"/>
    <property type="project" value="UniProtKB-EC"/>
</dbReference>
<keyword evidence="11" id="KW-0547">Nucleotide-binding</keyword>
<keyword evidence="9 11" id="KW-1208">Phospholipid metabolism</keyword>
<evidence type="ECO:0000256" key="11">
    <source>
        <dbReference type="RuleBase" id="RU365024"/>
    </source>
</evidence>
<evidence type="ECO:0000259" key="13">
    <source>
        <dbReference type="PROSITE" id="PS50035"/>
    </source>
</evidence>
<keyword evidence="6" id="KW-0677">Repeat</keyword>
<comment type="pathway">
    <text evidence="2 11">Phospholipid metabolism; phosphatidylglycerol biosynthesis; phosphatidylglycerol from CDP-diacylglycerol: step 1/2.</text>
</comment>
<dbReference type="GO" id="GO:0005524">
    <property type="term" value="F:ATP binding"/>
    <property type="evidence" value="ECO:0007669"/>
    <property type="project" value="UniProtKB-KW"/>
</dbReference>
<dbReference type="Proteomes" id="UP001381693">
    <property type="component" value="Unassembled WGS sequence"/>
</dbReference>
<evidence type="ECO:0000313" key="15">
    <source>
        <dbReference type="Proteomes" id="UP001381693"/>
    </source>
</evidence>
<comment type="similarity">
    <text evidence="3 11">Belongs to the CDP-alcohol phosphatidyltransferase class-II family.</text>
</comment>
<dbReference type="CDD" id="cd09135">
    <property type="entry name" value="PLDc_PGS1_euk_1"/>
    <property type="match status" value="1"/>
</dbReference>
<keyword evidence="11" id="KW-0067">ATP-binding</keyword>
<dbReference type="PIRSF" id="PIRSF000850">
    <property type="entry name" value="Phospholipase_D_PSS"/>
    <property type="match status" value="1"/>
</dbReference>
<dbReference type="GO" id="GO:0032049">
    <property type="term" value="P:cardiolipin biosynthetic process"/>
    <property type="evidence" value="ECO:0007669"/>
    <property type="project" value="InterPro"/>
</dbReference>
<evidence type="ECO:0000256" key="12">
    <source>
        <dbReference type="SAM" id="MobiDB-lite"/>
    </source>
</evidence>
<evidence type="ECO:0000256" key="4">
    <source>
        <dbReference type="ARBA" id="ARBA00022516"/>
    </source>
</evidence>
<organism evidence="14 15">
    <name type="scientific">Halocaridina rubra</name>
    <name type="common">Hawaiian red shrimp</name>
    <dbReference type="NCBI Taxonomy" id="373956"/>
    <lineage>
        <taxon>Eukaryota</taxon>
        <taxon>Metazoa</taxon>
        <taxon>Ecdysozoa</taxon>
        <taxon>Arthropoda</taxon>
        <taxon>Crustacea</taxon>
        <taxon>Multicrustacea</taxon>
        <taxon>Malacostraca</taxon>
        <taxon>Eumalacostraca</taxon>
        <taxon>Eucarida</taxon>
        <taxon>Decapoda</taxon>
        <taxon>Pleocyemata</taxon>
        <taxon>Caridea</taxon>
        <taxon>Atyoidea</taxon>
        <taxon>Atyidae</taxon>
        <taxon>Halocaridina</taxon>
    </lineage>
</organism>
<protein>
    <recommendedName>
        <fullName evidence="11">CDP-diacylglycerol--glycerol-3-phosphate 3-phosphatidyltransferase</fullName>
        <ecNumber evidence="11">2.7.8.5</ecNumber>
    </recommendedName>
</protein>
<evidence type="ECO:0000256" key="7">
    <source>
        <dbReference type="ARBA" id="ARBA00023098"/>
    </source>
</evidence>
<keyword evidence="7 11" id="KW-0443">Lipid metabolism</keyword>